<evidence type="ECO:0000313" key="2">
    <source>
        <dbReference type="Proteomes" id="UP001059597"/>
    </source>
</evidence>
<protein>
    <submittedName>
        <fullName evidence="1">Uncharacterized protein</fullName>
    </submittedName>
</protein>
<dbReference type="EMBL" id="AP026073">
    <property type="protein sequence ID" value="BDM70630.1"/>
    <property type="molecule type" value="Genomic_DNA"/>
</dbReference>
<proteinExistence type="predicted"/>
<organism evidence="1 2">
    <name type="scientific">Streptomyces nigrescens</name>
    <dbReference type="NCBI Taxonomy" id="1920"/>
    <lineage>
        <taxon>Bacteria</taxon>
        <taxon>Bacillati</taxon>
        <taxon>Actinomycetota</taxon>
        <taxon>Actinomycetes</taxon>
        <taxon>Kitasatosporales</taxon>
        <taxon>Streptomycetaceae</taxon>
        <taxon>Streptomyces</taxon>
    </lineage>
</organism>
<reference evidence="1" key="1">
    <citation type="submission" date="2022-06" db="EMBL/GenBank/DDBJ databases">
        <title>Complete genome sequence of Streptomyces nigrescens HEK616.</title>
        <authorList>
            <person name="Asamizu S."/>
            <person name="Onaka H."/>
        </authorList>
    </citation>
    <scope>NUCLEOTIDE SEQUENCE</scope>
    <source>
        <strain evidence="1">HEK616</strain>
    </source>
</reference>
<gene>
    <name evidence="1" type="ORF">HEK616_41170</name>
</gene>
<sequence>MSVPAPSLRHMTIDDERLTRLRTAATAGDADAAFALGRLLCLTATGPADVPEDIDGAGQSWPEEPWLRAALGRHPGHVPALTLLAGRLAQQIDFWQNICELNPEAAEGYGEDETTIGRRQAEAEDVLARAGAAGTGHHTSGPYGFYVLDDTGWSGSTAHCATIVASRPDELRWACDRWFSVVGGCGLSGAPILTAYAHGEEVSVVHLAEHFEGTVDWDTVSLPPLSGEELPPGLPVPGSGLHYGFAARVE</sequence>
<evidence type="ECO:0000313" key="1">
    <source>
        <dbReference type="EMBL" id="BDM70630.1"/>
    </source>
</evidence>
<name>A0ABM7ZW90_STRNI</name>
<dbReference type="Proteomes" id="UP001059597">
    <property type="component" value="Chromosome"/>
</dbReference>
<keyword evidence="2" id="KW-1185">Reference proteome</keyword>
<accession>A0ABM7ZW90</accession>